<dbReference type="PROSITE" id="PS00028">
    <property type="entry name" value="ZINC_FINGER_C2H2_1"/>
    <property type="match status" value="2"/>
</dbReference>
<dbReference type="GO" id="GO:0000978">
    <property type="term" value="F:RNA polymerase II cis-regulatory region sequence-specific DNA binding"/>
    <property type="evidence" value="ECO:0007669"/>
    <property type="project" value="TreeGrafter"/>
</dbReference>
<dbReference type="Proteomes" id="UP000298493">
    <property type="component" value="Unassembled WGS sequence"/>
</dbReference>
<proteinExistence type="predicted"/>
<evidence type="ECO:0000256" key="3">
    <source>
        <dbReference type="ARBA" id="ARBA00022771"/>
    </source>
</evidence>
<evidence type="ECO:0000256" key="4">
    <source>
        <dbReference type="ARBA" id="ARBA00022833"/>
    </source>
</evidence>
<dbReference type="STRING" id="86259.A0A4Z1P9Z4"/>
<dbReference type="PROSITE" id="PS50157">
    <property type="entry name" value="ZINC_FINGER_C2H2_2"/>
    <property type="match status" value="2"/>
</dbReference>
<dbReference type="PANTHER" id="PTHR14003:SF19">
    <property type="entry name" value="YY2 TRANSCRIPTION FACTOR"/>
    <property type="match status" value="1"/>
</dbReference>
<feature type="compositionally biased region" description="Low complexity" evidence="7">
    <location>
        <begin position="518"/>
        <end position="533"/>
    </location>
</feature>
<sequence length="542" mass="60286">MTTSFFLHVAAPPSKTAPPHRDRALAWNHGSFPSSWACMTRLITSVTATFYGEDYVQSAAGVAETGDLLFPTDSISCGDARWTKSETTTPYFMSPPLGNDDIDLLSDLGHGSLFENDPIIPFTDQSKFSLPSSQRSQDSLTLAFGNTHNPAALQSFGTSIEGWSFRGQAFGDRFYQTSIETNPLPGLFQPAEEPTMTTPKVLDLGYSYIESAVGQHLEQEKSDLIIKIANGYNIQTISEQSVAGGIEALRQGLAASGQSRGERSGLSAQEIQRLLVRGKPGDPSTSKGHIIEPLTDQHLQMALTRYGQQRNMYYRLGVVRSTRSSLHFQLSMLPNSPPKESQIIIWVYQEPIDYDMSTGQYNYSRWAAITSSNVPGKTASYAQVLQSATPKIRELEKPVNPQLLHDGRRRSVSAPQSELLPATTASAIATKCCGKVWPTKTALKTHEKTHGRPDDRPIRCEICDRGFLWQKDLTRHMPKHNGKKDFICPVDWCDRSYTRRDNMVRHHDDAHPEMSPLSTKSMSTKSRASSSSESYRRHPRGR</sequence>
<evidence type="ECO:0000313" key="9">
    <source>
        <dbReference type="EMBL" id="TID23769.1"/>
    </source>
</evidence>
<evidence type="ECO:0000256" key="6">
    <source>
        <dbReference type="PROSITE-ProRule" id="PRU00042"/>
    </source>
</evidence>
<keyword evidence="3 6" id="KW-0863">Zinc-finger</keyword>
<evidence type="ECO:0000256" key="5">
    <source>
        <dbReference type="ARBA" id="ARBA00044085"/>
    </source>
</evidence>
<protein>
    <recommendedName>
        <fullName evidence="5">C2H2 type master regulator of conidiophore development brlA</fullName>
    </recommendedName>
</protein>
<feature type="region of interest" description="Disordered" evidence="7">
    <location>
        <begin position="505"/>
        <end position="542"/>
    </location>
</feature>
<dbReference type="GO" id="GO:0008270">
    <property type="term" value="F:zinc ion binding"/>
    <property type="evidence" value="ECO:0007669"/>
    <property type="project" value="UniProtKB-KW"/>
</dbReference>
<gene>
    <name evidence="9" type="ORF">E6O75_ATG03405</name>
</gene>
<keyword evidence="4" id="KW-0862">Zinc</keyword>
<reference evidence="9 10" key="1">
    <citation type="submission" date="2019-04" db="EMBL/GenBank/DDBJ databases">
        <title>High contiguity whole genome sequence and gene annotation resource for two Venturia nashicola isolates.</title>
        <authorList>
            <person name="Prokchorchik M."/>
            <person name="Won K."/>
            <person name="Lee Y."/>
            <person name="Choi E.D."/>
            <person name="Segonzac C."/>
            <person name="Sohn K.H."/>
        </authorList>
    </citation>
    <scope>NUCLEOTIDE SEQUENCE [LARGE SCALE GENOMIC DNA]</scope>
    <source>
        <strain evidence="9 10">PRI2</strain>
    </source>
</reference>
<keyword evidence="10" id="KW-1185">Reference proteome</keyword>
<evidence type="ECO:0000313" key="10">
    <source>
        <dbReference type="Proteomes" id="UP000298493"/>
    </source>
</evidence>
<keyword evidence="2" id="KW-0677">Repeat</keyword>
<name>A0A4Z1P9Z4_9PEZI</name>
<evidence type="ECO:0000256" key="7">
    <source>
        <dbReference type="SAM" id="MobiDB-lite"/>
    </source>
</evidence>
<dbReference type="Gene3D" id="3.30.160.60">
    <property type="entry name" value="Classic Zinc Finger"/>
    <property type="match status" value="2"/>
</dbReference>
<feature type="domain" description="C2H2-type" evidence="8">
    <location>
        <begin position="458"/>
        <end position="485"/>
    </location>
</feature>
<dbReference type="InterPro" id="IPR036236">
    <property type="entry name" value="Znf_C2H2_sf"/>
</dbReference>
<accession>A0A4Z1P9Z4</accession>
<dbReference type="InterPro" id="IPR013087">
    <property type="entry name" value="Znf_C2H2_type"/>
</dbReference>
<evidence type="ECO:0000256" key="1">
    <source>
        <dbReference type="ARBA" id="ARBA00022723"/>
    </source>
</evidence>
<evidence type="ECO:0000256" key="2">
    <source>
        <dbReference type="ARBA" id="ARBA00022737"/>
    </source>
</evidence>
<dbReference type="SUPFAM" id="SSF57667">
    <property type="entry name" value="beta-beta-alpha zinc fingers"/>
    <property type="match status" value="1"/>
</dbReference>
<organism evidence="9 10">
    <name type="scientific">Venturia nashicola</name>
    <dbReference type="NCBI Taxonomy" id="86259"/>
    <lineage>
        <taxon>Eukaryota</taxon>
        <taxon>Fungi</taxon>
        <taxon>Dikarya</taxon>
        <taxon>Ascomycota</taxon>
        <taxon>Pezizomycotina</taxon>
        <taxon>Dothideomycetes</taxon>
        <taxon>Pleosporomycetidae</taxon>
        <taxon>Venturiales</taxon>
        <taxon>Venturiaceae</taxon>
        <taxon>Venturia</taxon>
    </lineage>
</organism>
<dbReference type="AlphaFoldDB" id="A0A4Z1P9Z4"/>
<dbReference type="GO" id="GO:0000981">
    <property type="term" value="F:DNA-binding transcription factor activity, RNA polymerase II-specific"/>
    <property type="evidence" value="ECO:0007669"/>
    <property type="project" value="TreeGrafter"/>
</dbReference>
<keyword evidence="1" id="KW-0479">Metal-binding</keyword>
<comment type="caution">
    <text evidence="9">The sequence shown here is derived from an EMBL/GenBank/DDBJ whole genome shotgun (WGS) entry which is preliminary data.</text>
</comment>
<evidence type="ECO:0000259" key="8">
    <source>
        <dbReference type="PROSITE" id="PS50157"/>
    </source>
</evidence>
<dbReference type="PANTHER" id="PTHR14003">
    <property type="entry name" value="TRANSCRIPTIONAL REPRESSOR PROTEIN YY"/>
    <property type="match status" value="1"/>
</dbReference>
<dbReference type="SMART" id="SM00355">
    <property type="entry name" value="ZnF_C2H2"/>
    <property type="match status" value="3"/>
</dbReference>
<dbReference type="GO" id="GO:0005667">
    <property type="term" value="C:transcription regulator complex"/>
    <property type="evidence" value="ECO:0007669"/>
    <property type="project" value="TreeGrafter"/>
</dbReference>
<feature type="domain" description="C2H2-type" evidence="8">
    <location>
        <begin position="486"/>
        <end position="516"/>
    </location>
</feature>
<dbReference type="EMBL" id="SNSC02000006">
    <property type="protein sequence ID" value="TID23769.1"/>
    <property type="molecule type" value="Genomic_DNA"/>
</dbReference>
<dbReference type="GO" id="GO:0000785">
    <property type="term" value="C:chromatin"/>
    <property type="evidence" value="ECO:0007669"/>
    <property type="project" value="TreeGrafter"/>
</dbReference>